<reference evidence="2" key="1">
    <citation type="journal article" date="2019" name="Environ. Microbiol.">
        <title>Fungal ecological strategies reflected in gene transcription - a case study of two litter decomposers.</title>
        <authorList>
            <person name="Barbi F."/>
            <person name="Kohler A."/>
            <person name="Barry K."/>
            <person name="Baskaran P."/>
            <person name="Daum C."/>
            <person name="Fauchery L."/>
            <person name="Ihrmark K."/>
            <person name="Kuo A."/>
            <person name="LaButti K."/>
            <person name="Lipzen A."/>
            <person name="Morin E."/>
            <person name="Grigoriev I.V."/>
            <person name="Henrissat B."/>
            <person name="Lindahl B."/>
            <person name="Martin F."/>
        </authorList>
    </citation>
    <scope>NUCLEOTIDE SEQUENCE</scope>
    <source>
        <strain evidence="2">JB14</strain>
    </source>
</reference>
<keyword evidence="1" id="KW-0472">Membrane</keyword>
<gene>
    <name evidence="2" type="ORF">BT96DRAFT_1022419</name>
</gene>
<evidence type="ECO:0008006" key="4">
    <source>
        <dbReference type="Google" id="ProtNLM"/>
    </source>
</evidence>
<dbReference type="Proteomes" id="UP000799118">
    <property type="component" value="Unassembled WGS sequence"/>
</dbReference>
<evidence type="ECO:0000256" key="1">
    <source>
        <dbReference type="SAM" id="Phobius"/>
    </source>
</evidence>
<keyword evidence="1" id="KW-0812">Transmembrane</keyword>
<evidence type="ECO:0000313" key="3">
    <source>
        <dbReference type="Proteomes" id="UP000799118"/>
    </source>
</evidence>
<dbReference type="CDD" id="cd12087">
    <property type="entry name" value="TM_EGFR-like"/>
    <property type="match status" value="1"/>
</dbReference>
<dbReference type="AlphaFoldDB" id="A0A6A4HA55"/>
<sequence>MTPALRFQNLHCLFLSLWIPPSLNLFLGAILAIATPSIADIETRYIDDQYGDSVTGIQPRYYAASEASAWHQGATCSVCTFHPDASRAFNNSWHDSSHQAKDPPSTIEFNFTGVTLDVYCILPNLNLTSTYISVSNLAFVLDGQPLAQTFIYNASSDNIQHNVSVLSLTNLVQVPHTFTIIAGYMETKTIVLFDYAKYTVDTDLLASPTITSQKTTNTVSATISPSSDPGKHSNHAAVIGGTIGGILLVVPVLIFIVFYCRRYKHRIRQRFFTAPYRNPDSMRIDPFYSAPPPGVDHPLVPYNRPFVEPPAKNALWRASNVMQVVQDPRAEKRAEVQRRLEEQRRAAMVEVNMLPPSPIDLADQLNGDGSTSRMSLIVHPDTKRGKKVRI</sequence>
<dbReference type="OrthoDB" id="2758521at2759"/>
<keyword evidence="3" id="KW-1185">Reference proteome</keyword>
<feature type="transmembrane region" description="Helical" evidence="1">
    <location>
        <begin position="12"/>
        <end position="34"/>
    </location>
</feature>
<organism evidence="2 3">
    <name type="scientific">Gymnopus androsaceus JB14</name>
    <dbReference type="NCBI Taxonomy" id="1447944"/>
    <lineage>
        <taxon>Eukaryota</taxon>
        <taxon>Fungi</taxon>
        <taxon>Dikarya</taxon>
        <taxon>Basidiomycota</taxon>
        <taxon>Agaricomycotina</taxon>
        <taxon>Agaricomycetes</taxon>
        <taxon>Agaricomycetidae</taxon>
        <taxon>Agaricales</taxon>
        <taxon>Marasmiineae</taxon>
        <taxon>Omphalotaceae</taxon>
        <taxon>Gymnopus</taxon>
    </lineage>
</organism>
<protein>
    <recommendedName>
        <fullName evidence="4">Mid2 domain-containing protein</fullName>
    </recommendedName>
</protein>
<keyword evidence="1" id="KW-1133">Transmembrane helix</keyword>
<name>A0A6A4HA55_9AGAR</name>
<accession>A0A6A4HA55</accession>
<proteinExistence type="predicted"/>
<feature type="transmembrane region" description="Helical" evidence="1">
    <location>
        <begin position="236"/>
        <end position="260"/>
    </location>
</feature>
<evidence type="ECO:0000313" key="2">
    <source>
        <dbReference type="EMBL" id="KAE9394630.1"/>
    </source>
</evidence>
<dbReference type="EMBL" id="ML769546">
    <property type="protein sequence ID" value="KAE9394630.1"/>
    <property type="molecule type" value="Genomic_DNA"/>
</dbReference>